<keyword evidence="2" id="KW-1185">Reference proteome</keyword>
<evidence type="ECO:0000313" key="1">
    <source>
        <dbReference type="EMBL" id="MBE1456158.1"/>
    </source>
</evidence>
<accession>A0ABR9HAY3</accession>
<dbReference type="EMBL" id="JADBDY010000001">
    <property type="protein sequence ID" value="MBE1456158.1"/>
    <property type="molecule type" value="Genomic_DNA"/>
</dbReference>
<dbReference type="RefSeq" id="WP_191276180.1">
    <property type="nucleotide sequence ID" value="NZ_BMXJ01000012.1"/>
</dbReference>
<name>A0ABR9HAY3_9ACTN</name>
<dbReference type="Proteomes" id="UP000598217">
    <property type="component" value="Unassembled WGS sequence"/>
</dbReference>
<organism evidence="1 2">
    <name type="scientific">Nocardiopsis terrae</name>
    <dbReference type="NCBI Taxonomy" id="372655"/>
    <lineage>
        <taxon>Bacteria</taxon>
        <taxon>Bacillati</taxon>
        <taxon>Actinomycetota</taxon>
        <taxon>Actinomycetes</taxon>
        <taxon>Streptosporangiales</taxon>
        <taxon>Nocardiopsidaceae</taxon>
        <taxon>Nocardiopsis</taxon>
    </lineage>
</organism>
<proteinExistence type="predicted"/>
<gene>
    <name evidence="1" type="ORF">H4W79_000372</name>
</gene>
<sequence length="113" mass="12817">MTLGETQRVVIDVIESEIPLFQLMEHPRENFWREPFGNLSGLEKGFQAASHDRVPIKKIAYNPSVELAPARPFRKRQGPHRSPCPLQLLPIHSTLSPILFVLLLGAEEPEQRG</sequence>
<protein>
    <submittedName>
        <fullName evidence="1">Uncharacterized protein</fullName>
    </submittedName>
</protein>
<reference evidence="1 2" key="1">
    <citation type="submission" date="2020-10" db="EMBL/GenBank/DDBJ databases">
        <title>Sequencing the genomes of 1000 actinobacteria strains.</title>
        <authorList>
            <person name="Klenk H.-P."/>
        </authorList>
    </citation>
    <scope>NUCLEOTIDE SEQUENCE [LARGE SCALE GENOMIC DNA]</scope>
    <source>
        <strain evidence="1 2">DSM 45157</strain>
    </source>
</reference>
<comment type="caution">
    <text evidence="1">The sequence shown here is derived from an EMBL/GenBank/DDBJ whole genome shotgun (WGS) entry which is preliminary data.</text>
</comment>
<evidence type="ECO:0000313" key="2">
    <source>
        <dbReference type="Proteomes" id="UP000598217"/>
    </source>
</evidence>